<evidence type="ECO:0000256" key="1">
    <source>
        <dbReference type="SAM" id="Phobius"/>
    </source>
</evidence>
<feature type="transmembrane region" description="Helical" evidence="1">
    <location>
        <begin position="33"/>
        <end position="55"/>
    </location>
</feature>
<sequence length="776" mass="86587">MNSNIDGAAAQPRFLVRQWQRLMAVPLGRLLRWLLWVVLVLLILAVGAFTLYVLLPASTIPAYEPIDEYVYADQGWGTQMDAPQRQLWYYTPQGTSLPQGVLTTAMRYDWFVHLEMPFGTARFADPEHMRRYRFLVDPESTPANPDQLPVGFTRHFSPAIGEYVLDITCSACHTGELHYPRADGRRVALRIDGGQAMHAFTDMQRGSFAPTLAASLIATYFNPPKFNRFARKVIGARYPAGKSALKEALWSTIKALLETGQNNPLRHLYPVREGFGRTDALGRIANTAFGDHLVPGNYQVADAPVSYPYLWNIWKFDWVQYNGSVSQPLARNVGEAMGVGAVLRLTDTYGNPLPKDQRLDSSVMVPNLVRIEHALQHLKPPAWPEDLFGAVDPAKVEQGRELFESHCRHCHGPHVASAAQQQAEAPGKPGPWAQWRIEVIDVDHIGTDATAARAFIDRRYDLTAAGLDRDEIAGLLRPLLVRQLARDARYRLREVIDGRRALGMDVTLLEALLEAYPDPDSQPQPFLPRDSFAAIELALASPAPTQAPPLPWECDLDCHTDWLAWDVTGAEADIERQLARLEPASLTEGEGLNLLGLLIKNRYYRENGIDYTRQQCIEGFGTLDLPQQIAGYKPRPLAGVWATPPFLHNGSVPSLYEMLLPPDRRSKRFFVGRRDYDPLHVGYVTEPDEDGTDDGFWLDTTVKGNSNAGHGFSADAQTWANHRADPRANPLPPGVIGPAFSDEQRWALVEYLKVHRDPETPADFQSPDCGLPGVAP</sequence>
<keyword evidence="1" id="KW-1133">Transmembrane helix</keyword>
<dbReference type="InterPro" id="IPR047758">
    <property type="entry name" value="CytoC_perox"/>
</dbReference>
<keyword evidence="1" id="KW-0812">Transmembrane</keyword>
<dbReference type="InterPro" id="IPR051395">
    <property type="entry name" value="Cytochrome_c_Peroxidase/MauG"/>
</dbReference>
<dbReference type="Proteomes" id="UP000294599">
    <property type="component" value="Unassembled WGS sequence"/>
</dbReference>
<dbReference type="NCBIfam" id="NF040606">
    <property type="entry name" value="CytoC_perox"/>
    <property type="match status" value="1"/>
</dbReference>
<dbReference type="PANTHER" id="PTHR30600:SF9">
    <property type="entry name" value="BLR7738 PROTEIN"/>
    <property type="match status" value="1"/>
</dbReference>
<dbReference type="Gene3D" id="1.10.760.10">
    <property type="entry name" value="Cytochrome c-like domain"/>
    <property type="match status" value="2"/>
</dbReference>
<evidence type="ECO:0008006" key="4">
    <source>
        <dbReference type="Google" id="ProtNLM"/>
    </source>
</evidence>
<dbReference type="GO" id="GO:0009055">
    <property type="term" value="F:electron transfer activity"/>
    <property type="evidence" value="ECO:0007669"/>
    <property type="project" value="InterPro"/>
</dbReference>
<dbReference type="GO" id="GO:0004130">
    <property type="term" value="F:cytochrome-c peroxidase activity"/>
    <property type="evidence" value="ECO:0007669"/>
    <property type="project" value="TreeGrafter"/>
</dbReference>
<dbReference type="Pfam" id="PF21419">
    <property type="entry name" value="RoxA-like_Cyt-c"/>
    <property type="match status" value="1"/>
</dbReference>
<gene>
    <name evidence="2" type="ORF">EDC25_12922</name>
</gene>
<keyword evidence="1" id="KW-0472">Membrane</keyword>
<dbReference type="InterPro" id="IPR036909">
    <property type="entry name" value="Cyt_c-like_dom_sf"/>
</dbReference>
<dbReference type="EMBL" id="SMAF01000029">
    <property type="protein sequence ID" value="TCS93199.1"/>
    <property type="molecule type" value="Genomic_DNA"/>
</dbReference>
<dbReference type="GO" id="GO:0020037">
    <property type="term" value="F:heme binding"/>
    <property type="evidence" value="ECO:0007669"/>
    <property type="project" value="InterPro"/>
</dbReference>
<organism evidence="2 3">
    <name type="scientific">Pseudofulvimonas gallinarii</name>
    <dbReference type="NCBI Taxonomy" id="634155"/>
    <lineage>
        <taxon>Bacteria</taxon>
        <taxon>Pseudomonadati</taxon>
        <taxon>Pseudomonadota</taxon>
        <taxon>Gammaproteobacteria</taxon>
        <taxon>Lysobacterales</taxon>
        <taxon>Rhodanobacteraceae</taxon>
        <taxon>Pseudofulvimonas</taxon>
    </lineage>
</organism>
<reference evidence="2 3" key="1">
    <citation type="submission" date="2019-03" db="EMBL/GenBank/DDBJ databases">
        <title>Genomic Encyclopedia of Type Strains, Phase IV (KMG-IV): sequencing the most valuable type-strain genomes for metagenomic binning, comparative biology and taxonomic classification.</title>
        <authorList>
            <person name="Goeker M."/>
        </authorList>
    </citation>
    <scope>NUCLEOTIDE SEQUENCE [LARGE SCALE GENOMIC DNA]</scope>
    <source>
        <strain evidence="2 3">DSM 21944</strain>
    </source>
</reference>
<evidence type="ECO:0000313" key="2">
    <source>
        <dbReference type="EMBL" id="TCS93199.1"/>
    </source>
</evidence>
<comment type="caution">
    <text evidence="2">The sequence shown here is derived from an EMBL/GenBank/DDBJ whole genome shotgun (WGS) entry which is preliminary data.</text>
</comment>
<dbReference type="AlphaFoldDB" id="A0A4R3L1E9"/>
<keyword evidence="3" id="KW-1185">Reference proteome</keyword>
<name>A0A4R3L1E9_9GAMM</name>
<proteinExistence type="predicted"/>
<evidence type="ECO:0000313" key="3">
    <source>
        <dbReference type="Proteomes" id="UP000294599"/>
    </source>
</evidence>
<accession>A0A4R3L1E9</accession>
<protein>
    <recommendedName>
        <fullName evidence="4">Cytochrome c domain-containing protein</fullName>
    </recommendedName>
</protein>
<dbReference type="PANTHER" id="PTHR30600">
    <property type="entry name" value="CYTOCHROME C PEROXIDASE-RELATED"/>
    <property type="match status" value="1"/>
</dbReference>
<dbReference type="SUPFAM" id="SSF46626">
    <property type="entry name" value="Cytochrome c"/>
    <property type="match status" value="1"/>
</dbReference>
<dbReference type="RefSeq" id="WP_205984862.1">
    <property type="nucleotide sequence ID" value="NZ_JBHLWF010000078.1"/>
</dbReference>